<protein>
    <submittedName>
        <fullName evidence="1">Uncharacterized protein</fullName>
    </submittedName>
</protein>
<evidence type="ECO:0000313" key="2">
    <source>
        <dbReference type="Proteomes" id="UP000256805"/>
    </source>
</evidence>
<sequence length="63" mass="7574">MQREINDVRLYGRILFGLVLALRHSLLSEMDPDNQRNDPKTLSSELEELTKRDSRIVRRKRFF</sequence>
<dbReference type="Proteomes" id="UP000256805">
    <property type="component" value="Unassembled WGS sequence"/>
</dbReference>
<proteinExistence type="predicted"/>
<dbReference type="EMBL" id="OVTA01000083">
    <property type="protein sequence ID" value="SPS02639.1"/>
    <property type="molecule type" value="Genomic_DNA"/>
</dbReference>
<gene>
    <name evidence="1" type="ORF">CBM2634_U20044</name>
</gene>
<dbReference type="AlphaFoldDB" id="A0A375JCJ3"/>
<name>A0A375JCJ3_9BURK</name>
<organism evidence="1 2">
    <name type="scientific">Cupriavidus taiwanensis</name>
    <dbReference type="NCBI Taxonomy" id="164546"/>
    <lineage>
        <taxon>Bacteria</taxon>
        <taxon>Pseudomonadati</taxon>
        <taxon>Pseudomonadota</taxon>
        <taxon>Betaproteobacteria</taxon>
        <taxon>Burkholderiales</taxon>
        <taxon>Burkholderiaceae</taxon>
        <taxon>Cupriavidus</taxon>
    </lineage>
</organism>
<evidence type="ECO:0000313" key="1">
    <source>
        <dbReference type="EMBL" id="SPS02639.1"/>
    </source>
</evidence>
<reference evidence="1 2" key="1">
    <citation type="submission" date="2018-01" db="EMBL/GenBank/DDBJ databases">
        <authorList>
            <person name="Gaut B.S."/>
            <person name="Morton B.R."/>
            <person name="Clegg M.T."/>
            <person name="Duvall M.R."/>
        </authorList>
    </citation>
    <scope>NUCLEOTIDE SEQUENCE [LARGE SCALE GENOMIC DNA]</scope>
    <source>
        <strain evidence="1">Cupriavidus taiwanensis cmp 52</strain>
    </source>
</reference>
<accession>A0A375JCJ3</accession>